<name>A0ABD1ZLK5_9MARC</name>
<evidence type="ECO:0000313" key="6">
    <source>
        <dbReference type="EMBL" id="KAL2652334.1"/>
    </source>
</evidence>
<evidence type="ECO:0000313" key="7">
    <source>
        <dbReference type="Proteomes" id="UP001605036"/>
    </source>
</evidence>
<feature type="compositionally biased region" description="Basic and acidic residues" evidence="5">
    <location>
        <begin position="121"/>
        <end position="131"/>
    </location>
</feature>
<evidence type="ECO:0000256" key="2">
    <source>
        <dbReference type="ARBA" id="ARBA00022692"/>
    </source>
</evidence>
<dbReference type="PANTHER" id="PTHR14154">
    <property type="entry name" value="UPF0041 BRAIN PROTEIN 44-RELATED"/>
    <property type="match status" value="1"/>
</dbReference>
<sequence length="306" mass="33152">MAAMAPSVVQSALALAPTVAASSTGHNARSSFQSSLLSTKSAGWAKRLVVKSRSCSRRRSEAAKLRVRAVEDSSAGATADSVVTEVALLEEEPPTPGVGGVAVATKPKRPAGALQRGGTLDGKEALGKDPSKATLGGKSALAEGAKFNDPRWKNGNWDLSKFSSDGKVNWDGVIDAEVRRRKWLEDNPEASSNDEPVVFETSMVPWWAWVKRFHLPEAELLNGRAAMLGYVAAYFVDSLTGAGLVDQQNSFFGKLFLWATIAGVLLIRKNEDLDTIKNLVKESTFYDKQWQATWKEDPTKEENTQV</sequence>
<dbReference type="GO" id="GO:0009507">
    <property type="term" value="C:chloroplast"/>
    <property type="evidence" value="ECO:0007669"/>
    <property type="project" value="UniProtKB-SubCell"/>
</dbReference>
<evidence type="ECO:0000256" key="3">
    <source>
        <dbReference type="ARBA" id="ARBA00022989"/>
    </source>
</evidence>
<dbReference type="EMBL" id="JBHFFA010000001">
    <property type="protein sequence ID" value="KAL2652334.1"/>
    <property type="molecule type" value="Genomic_DNA"/>
</dbReference>
<evidence type="ECO:0000256" key="4">
    <source>
        <dbReference type="ARBA" id="ARBA00023136"/>
    </source>
</evidence>
<keyword evidence="2" id="KW-0812">Transmembrane</keyword>
<comment type="subcellular location">
    <subcellularLocation>
        <location evidence="1">Membrane</location>
        <topology evidence="1">Multi-pass membrane protein</topology>
    </subcellularLocation>
</comment>
<keyword evidence="4" id="KW-0472">Membrane</keyword>
<evidence type="ECO:0000256" key="5">
    <source>
        <dbReference type="SAM" id="MobiDB-lite"/>
    </source>
</evidence>
<keyword evidence="7" id="KW-1185">Reference proteome</keyword>
<evidence type="ECO:0008006" key="8">
    <source>
        <dbReference type="Google" id="ProtNLM"/>
    </source>
</evidence>
<feature type="region of interest" description="Disordered" evidence="5">
    <location>
        <begin position="93"/>
        <end position="132"/>
    </location>
</feature>
<accession>A0ABD1ZLK5</accession>
<comment type="caution">
    <text evidence="6">The sequence shown here is derived from an EMBL/GenBank/DDBJ whole genome shotgun (WGS) entry which is preliminary data.</text>
</comment>
<evidence type="ECO:0000256" key="1">
    <source>
        <dbReference type="ARBA" id="ARBA00004141"/>
    </source>
</evidence>
<protein>
    <recommendedName>
        <fullName evidence="8">Lil3 protein</fullName>
    </recommendedName>
</protein>
<reference evidence="6 7" key="1">
    <citation type="submission" date="2024-09" db="EMBL/GenBank/DDBJ databases">
        <title>Chromosome-scale assembly of Riccia fluitans.</title>
        <authorList>
            <person name="Paukszto L."/>
            <person name="Sawicki J."/>
            <person name="Karawczyk K."/>
            <person name="Piernik-Szablinska J."/>
            <person name="Szczecinska M."/>
            <person name="Mazdziarz M."/>
        </authorList>
    </citation>
    <scope>NUCLEOTIDE SEQUENCE [LARGE SCALE GENOMIC DNA]</scope>
    <source>
        <strain evidence="6">Rf_01</strain>
        <tissue evidence="6">Aerial parts of the thallus</tissue>
    </source>
</reference>
<dbReference type="Proteomes" id="UP001605036">
    <property type="component" value="Unassembled WGS sequence"/>
</dbReference>
<dbReference type="SUPFAM" id="SSF103511">
    <property type="entry name" value="Chlorophyll a-b binding protein"/>
    <property type="match status" value="1"/>
</dbReference>
<keyword evidence="3" id="KW-1133">Transmembrane helix</keyword>
<proteinExistence type="predicted"/>
<gene>
    <name evidence="6" type="ORF">R1flu_020462</name>
</gene>
<dbReference type="GO" id="GO:0016020">
    <property type="term" value="C:membrane"/>
    <property type="evidence" value="ECO:0007669"/>
    <property type="project" value="UniProtKB-SubCell"/>
</dbReference>
<dbReference type="AlphaFoldDB" id="A0ABD1ZLK5"/>
<organism evidence="6 7">
    <name type="scientific">Riccia fluitans</name>
    <dbReference type="NCBI Taxonomy" id="41844"/>
    <lineage>
        <taxon>Eukaryota</taxon>
        <taxon>Viridiplantae</taxon>
        <taxon>Streptophyta</taxon>
        <taxon>Embryophyta</taxon>
        <taxon>Marchantiophyta</taxon>
        <taxon>Marchantiopsida</taxon>
        <taxon>Marchantiidae</taxon>
        <taxon>Marchantiales</taxon>
        <taxon>Ricciaceae</taxon>
        <taxon>Riccia</taxon>
    </lineage>
</organism>